<keyword evidence="1" id="KW-0812">Transmembrane</keyword>
<comment type="caution">
    <text evidence="2">The sequence shown here is derived from an EMBL/GenBank/DDBJ whole genome shotgun (WGS) entry which is preliminary data.</text>
</comment>
<feature type="transmembrane region" description="Helical" evidence="1">
    <location>
        <begin position="31"/>
        <end position="52"/>
    </location>
</feature>
<name>A0ABT9UFJ9_9MICC</name>
<protein>
    <submittedName>
        <fullName evidence="2">Uncharacterized protein</fullName>
    </submittedName>
</protein>
<evidence type="ECO:0000313" key="2">
    <source>
        <dbReference type="EMBL" id="MDQ0118415.1"/>
    </source>
</evidence>
<accession>A0ABT9UFJ9</accession>
<organism evidence="2 3">
    <name type="scientific">Pseudarthrobacter defluvii</name>
    <dbReference type="NCBI Taxonomy" id="410837"/>
    <lineage>
        <taxon>Bacteria</taxon>
        <taxon>Bacillati</taxon>
        <taxon>Actinomycetota</taxon>
        <taxon>Actinomycetes</taxon>
        <taxon>Micrococcales</taxon>
        <taxon>Micrococcaceae</taxon>
        <taxon>Pseudarthrobacter</taxon>
    </lineage>
</organism>
<dbReference type="Proteomes" id="UP001226389">
    <property type="component" value="Unassembled WGS sequence"/>
</dbReference>
<evidence type="ECO:0000256" key="1">
    <source>
        <dbReference type="SAM" id="Phobius"/>
    </source>
</evidence>
<dbReference type="EMBL" id="JAUSSY010000005">
    <property type="protein sequence ID" value="MDQ0118415.1"/>
    <property type="molecule type" value="Genomic_DNA"/>
</dbReference>
<dbReference type="RefSeq" id="WP_307489417.1">
    <property type="nucleotide sequence ID" value="NZ_JAUSSY010000005.1"/>
</dbReference>
<sequence>MDPGTIIGYAAAYLATLTAIFLLYLPEIVLLVALLIAGGLLQLLLMPFVFLVRKLRGRPDVDMDTSWLLDRRL</sequence>
<reference evidence="2 3" key="1">
    <citation type="submission" date="2023-07" db="EMBL/GenBank/DDBJ databases">
        <title>Sorghum-associated microbial communities from plants grown in Nebraska, USA.</title>
        <authorList>
            <person name="Schachtman D."/>
        </authorList>
    </citation>
    <scope>NUCLEOTIDE SEQUENCE [LARGE SCALE GENOMIC DNA]</scope>
    <source>
        <strain evidence="2 3">DS994</strain>
    </source>
</reference>
<feature type="transmembrane region" description="Helical" evidence="1">
    <location>
        <begin position="7"/>
        <end position="25"/>
    </location>
</feature>
<gene>
    <name evidence="2" type="ORF">J2T22_001593</name>
</gene>
<keyword evidence="3" id="KW-1185">Reference proteome</keyword>
<keyword evidence="1" id="KW-1133">Transmembrane helix</keyword>
<keyword evidence="1" id="KW-0472">Membrane</keyword>
<proteinExistence type="predicted"/>
<evidence type="ECO:0000313" key="3">
    <source>
        <dbReference type="Proteomes" id="UP001226389"/>
    </source>
</evidence>